<protein>
    <submittedName>
        <fullName evidence="1">Uncharacterized protein</fullName>
    </submittedName>
</protein>
<dbReference type="KEGG" id="csl:COCSUDRAFT_58124"/>
<dbReference type="EMBL" id="AGSI01000017">
    <property type="protein sequence ID" value="EIE19888.1"/>
    <property type="molecule type" value="Genomic_DNA"/>
</dbReference>
<keyword evidence="2" id="KW-1185">Reference proteome</keyword>
<reference evidence="1 2" key="1">
    <citation type="journal article" date="2012" name="Genome Biol.">
        <title>The genome of the polar eukaryotic microalga coccomyxa subellipsoidea reveals traits of cold adaptation.</title>
        <authorList>
            <person name="Blanc G."/>
            <person name="Agarkova I."/>
            <person name="Grimwood J."/>
            <person name="Kuo A."/>
            <person name="Brueggeman A."/>
            <person name="Dunigan D."/>
            <person name="Gurnon J."/>
            <person name="Ladunga I."/>
            <person name="Lindquist E."/>
            <person name="Lucas S."/>
            <person name="Pangilinan J."/>
            <person name="Proschold T."/>
            <person name="Salamov A."/>
            <person name="Schmutz J."/>
            <person name="Weeks D."/>
            <person name="Yamada T."/>
            <person name="Claverie J.M."/>
            <person name="Grigoriev I."/>
            <person name="Van Etten J."/>
            <person name="Lomsadze A."/>
            <person name="Borodovsky M."/>
        </authorList>
    </citation>
    <scope>NUCLEOTIDE SEQUENCE [LARGE SCALE GENOMIC DNA]</scope>
    <source>
        <strain evidence="1 2">C-169</strain>
    </source>
</reference>
<sequence length="127" mass="13798">MGDRSTGLDRERQVRQLSNEWQLQVCNPLEIASPQLHWLELLRYIRLLRLEPLPEGSGVTVQIIKQASQLREPVSAPFVADGLGNQILAAAGALRPFVMTAGVCSAADFDGTSGNLGTDSHNAQPLH</sequence>
<dbReference type="GeneID" id="17037862"/>
<dbReference type="Proteomes" id="UP000007264">
    <property type="component" value="Unassembled WGS sequence"/>
</dbReference>
<organism evidence="1 2">
    <name type="scientific">Coccomyxa subellipsoidea (strain C-169)</name>
    <name type="common">Green microalga</name>
    <dbReference type="NCBI Taxonomy" id="574566"/>
    <lineage>
        <taxon>Eukaryota</taxon>
        <taxon>Viridiplantae</taxon>
        <taxon>Chlorophyta</taxon>
        <taxon>core chlorophytes</taxon>
        <taxon>Trebouxiophyceae</taxon>
        <taxon>Trebouxiophyceae incertae sedis</taxon>
        <taxon>Coccomyxaceae</taxon>
        <taxon>Coccomyxa</taxon>
        <taxon>Coccomyxa subellipsoidea</taxon>
    </lineage>
</organism>
<dbReference type="AlphaFoldDB" id="I0YNB9"/>
<evidence type="ECO:0000313" key="1">
    <source>
        <dbReference type="EMBL" id="EIE19888.1"/>
    </source>
</evidence>
<comment type="caution">
    <text evidence="1">The sequence shown here is derived from an EMBL/GenBank/DDBJ whole genome shotgun (WGS) entry which is preliminary data.</text>
</comment>
<evidence type="ECO:0000313" key="2">
    <source>
        <dbReference type="Proteomes" id="UP000007264"/>
    </source>
</evidence>
<dbReference type="RefSeq" id="XP_005644432.1">
    <property type="nucleotide sequence ID" value="XM_005644375.1"/>
</dbReference>
<gene>
    <name evidence="1" type="ORF">COCSUDRAFT_58124</name>
</gene>
<accession>I0YNB9</accession>
<proteinExistence type="predicted"/>
<name>I0YNB9_COCSC</name>